<dbReference type="PANTHER" id="PTHR36498">
    <property type="entry name" value="TATA-BINDING PROTEIN-ASSOCIATED FACTOR 172"/>
    <property type="match status" value="1"/>
</dbReference>
<keyword evidence="1" id="KW-0378">Hydrolase</keyword>
<dbReference type="Gene3D" id="3.40.50.300">
    <property type="entry name" value="P-loop containing nucleotide triphosphate hydrolases"/>
    <property type="match status" value="1"/>
</dbReference>
<dbReference type="InterPro" id="IPR016024">
    <property type="entry name" value="ARM-type_fold"/>
</dbReference>
<dbReference type="InterPro" id="IPR044078">
    <property type="entry name" value="Mot1_ATP-bd"/>
</dbReference>
<dbReference type="InterPro" id="IPR044972">
    <property type="entry name" value="Mot1"/>
</dbReference>
<dbReference type="OMA" id="NRIANDQ"/>
<dbReference type="VEuPathDB" id="AmoebaDB:ENU1_212350"/>
<dbReference type="GO" id="GO:0016887">
    <property type="term" value="F:ATP hydrolysis activity"/>
    <property type="evidence" value="ECO:0007669"/>
    <property type="project" value="InterPro"/>
</dbReference>
<dbReference type="EMBL" id="JH930205">
    <property type="protein sequence ID" value="EKE37010.1"/>
    <property type="molecule type" value="Genomic_DNA"/>
</dbReference>
<dbReference type="InterPro" id="IPR038718">
    <property type="entry name" value="SNF2-like_sf"/>
</dbReference>
<dbReference type="FunFam" id="3.40.50.300:FF:001793">
    <property type="entry name" value="TATA-binding protein-associated factor"/>
    <property type="match status" value="1"/>
</dbReference>
<dbReference type="CDD" id="cd17999">
    <property type="entry name" value="DEXHc_Mot1"/>
    <property type="match status" value="1"/>
</dbReference>
<dbReference type="InterPro" id="IPR011989">
    <property type="entry name" value="ARM-like"/>
</dbReference>
<feature type="domain" description="Helicase ATP-binding" evidence="2">
    <location>
        <begin position="995"/>
        <end position="1157"/>
    </location>
</feature>
<dbReference type="GO" id="GO:0003677">
    <property type="term" value="F:DNA binding"/>
    <property type="evidence" value="ECO:0007669"/>
    <property type="project" value="InterPro"/>
</dbReference>
<evidence type="ECO:0000313" key="5">
    <source>
        <dbReference type="Proteomes" id="UP000006769"/>
    </source>
</evidence>
<dbReference type="RefSeq" id="XP_008860646.1">
    <property type="nucleotide sequence ID" value="XM_008862424.1"/>
</dbReference>
<dbReference type="InterPro" id="IPR027417">
    <property type="entry name" value="P-loop_NTPase"/>
</dbReference>
<dbReference type="InterPro" id="IPR014001">
    <property type="entry name" value="Helicase_ATP-bd"/>
</dbReference>
<dbReference type="GO" id="GO:0005524">
    <property type="term" value="F:ATP binding"/>
    <property type="evidence" value="ECO:0007669"/>
    <property type="project" value="InterPro"/>
</dbReference>
<dbReference type="PROSITE" id="PS51192">
    <property type="entry name" value="HELICASE_ATP_BIND_1"/>
    <property type="match status" value="1"/>
</dbReference>
<dbReference type="Pfam" id="PF00176">
    <property type="entry name" value="SNF2-rel_dom"/>
    <property type="match status" value="1"/>
</dbReference>
<dbReference type="SUPFAM" id="SSF48371">
    <property type="entry name" value="ARM repeat"/>
    <property type="match status" value="1"/>
</dbReference>
<name>K2HMH0_ENTNP</name>
<dbReference type="Gene3D" id="3.40.50.10810">
    <property type="entry name" value="Tandem AAA-ATPase domain"/>
    <property type="match status" value="1"/>
</dbReference>
<dbReference type="PANTHER" id="PTHR36498:SF1">
    <property type="entry name" value="TATA-BINDING PROTEIN-ASSOCIATED FACTOR 172"/>
    <property type="match status" value="1"/>
</dbReference>
<dbReference type="SMART" id="SM00487">
    <property type="entry name" value="DEXDc"/>
    <property type="match status" value="1"/>
</dbReference>
<feature type="domain" description="Helicase C-terminal" evidence="3">
    <location>
        <begin position="1310"/>
        <end position="1466"/>
    </location>
</feature>
<dbReference type="GeneID" id="20076826"/>
<gene>
    <name evidence="4" type="ORF">ENU1_212350</name>
</gene>
<dbReference type="CDD" id="cd18793">
    <property type="entry name" value="SF2_C_SNF"/>
    <property type="match status" value="1"/>
</dbReference>
<dbReference type="GO" id="GO:0017025">
    <property type="term" value="F:TBP-class protein binding"/>
    <property type="evidence" value="ECO:0007669"/>
    <property type="project" value="InterPro"/>
</dbReference>
<dbReference type="SMART" id="SM00490">
    <property type="entry name" value="HELICc"/>
    <property type="match status" value="1"/>
</dbReference>
<proteinExistence type="predicted"/>
<dbReference type="OrthoDB" id="10252227at2759"/>
<organism evidence="4 5">
    <name type="scientific">Entamoeba nuttalli (strain P19)</name>
    <name type="common">Amoeba</name>
    <dbReference type="NCBI Taxonomy" id="1076696"/>
    <lineage>
        <taxon>Eukaryota</taxon>
        <taxon>Amoebozoa</taxon>
        <taxon>Evosea</taxon>
        <taxon>Archamoebae</taxon>
        <taxon>Mastigamoebida</taxon>
        <taxon>Entamoebidae</taxon>
        <taxon>Entamoeba</taxon>
    </lineage>
</organism>
<dbReference type="Proteomes" id="UP000006769">
    <property type="component" value="Unassembled WGS sequence"/>
</dbReference>
<sequence>MSRLDKLLDLIETAPTPAARRAAALQLGEIINSKPEEIGRLLTRLYPYTIHKKFETRTAAGIAVEAMAKNVPVVRCAPLKEPWTFETFNLDEIMKTHKVLLAMDDSKQKAQPVEIVSSSKLSTRQKLMMKRKAKKAQEKETEVIETTEKLDFNCDGWPFELFCEKMMQNIFDPKWEIRHGAAICLREVLRAQSNAVGKEWRIDLTLKLLSVISLDRFGDFISDTVIAPVRDTCAQVIGIAIRNLGDEVSKFIKIICQMYHKDEWEVKHGALLVLKYTVAIVDKKQIQSIFIMIKPILIEALTDVGHDESVAVAAEVMRELVDFMKSDFELIQKIRSLLWDVLEDLDELTASTNNVLQLLECVDRIAAEQAPIPITILIDQYIPKLLPFSGHVLPSVRTAVMETYHSVLSQILSQLTAALPHQPKIPPTGKSLEKLFFQCCAAVVSEANDYLPTIDDLLNEPVDNPIPHNNRLLHHAVANAGLLITIITHAFPETINNIVKELPKLLRVFELGSEGKIDKKVVSVISKVKRDAPIAEQKERIDILFNGGTIVARIIEAARKVGNDAENCVLQSLNSPQSIMLAALATEFEETHSPLVRTKLEEIYSNYQYDDFNSFDWKMIVETYKENSAGLNLPLINNSRELLQILPKLRELVPNKISKLEHSLKTYNEMVQGVICRTKAIVIGAIYPSVRDPTLLHEPILREYSPLLTEHFTMLFHRLYQNTTDTQSLGFLFATLIDHLKPMYSNIIELINNEQITFYNLTLPYSLHYFLKFLAQNIEYKHYLLSILTPLLVEPPPDDPTTSLYYPLSISVLPFLPTCPLHVDHIKTLLKNVHSSHAFLIATTLSRLLRLHKELLTTFITLIYPQLSVTSPTLLAALHIFHHMCLSPTMATLLIPVFPLLITPFLGVMNSNHESNIRRLGAQCFSVVLRYLPLHVTPPPDLPDKLRDEIEQKKIFISFLFDGIRSQSISQFSVFNHPINGKLRPYQLDGISWLLFLHKYCINGILCDDMGLGKTLQTLCLLVTVHKEAEYPSLIVCPPTLTGHWKHEIEQFISQSDLKGVLYTGSVKERFVVLNSLRKKDILIASYEMVRHDLEQFKTKRFTYCVLDEGHIIKNPKTKLTQAVKQIISLHRLILTGTPIQNNVLELWSLFDFLMPGFLGTEKEFSERYSKPILAAKDAASPEDQERGVIVMEKLHRQVLPFILRRLKESVLQDLPPKIIQDYYCDMSPVQRMLYQEFESTNDMDEIVQQKSDKKQKNHIFQILNYFRRLCVHPMLVLDDQHPMKQKVDAYLKQEGKTIDDITNSPKLMALAELLEMCNIGKDGEHRVLIFAQMNITLELIEKQLFAKQFPYISYYRLDGSVPQNKRTEIVDKFKNDPTIDVLLLTTRVGGLGLNLTAADIVIFMEHDWNPTKDLQAMDRAHRLGQNKVVNVYRLIVRQTLEERIMNLQQFKTKIANTVVTRENETFAGMNAGNFVELFNKEGEEKKPEKKPEKGISSLLESLGDWDEEEYGDEFDLNAFVDKTNQS</sequence>
<protein>
    <submittedName>
        <fullName evidence="4">SNF2 family protein</fullName>
    </submittedName>
</protein>
<dbReference type="Pfam" id="PF00271">
    <property type="entry name" value="Helicase_C"/>
    <property type="match status" value="1"/>
</dbReference>
<dbReference type="PROSITE" id="PS51194">
    <property type="entry name" value="HELICASE_CTER"/>
    <property type="match status" value="1"/>
</dbReference>
<accession>K2HMH0</accession>
<reference evidence="4 5" key="1">
    <citation type="submission" date="2011-11" db="EMBL/GenBank/DDBJ databases">
        <authorList>
            <person name="Hannick L."/>
            <person name="Karamycheva S."/>
            <person name="Lorenzi H."/>
            <person name="Caler E."/>
        </authorList>
    </citation>
    <scope>NUCLEOTIDE SEQUENCE [LARGE SCALE GENOMIC DNA]</scope>
    <source>
        <strain evidence="4 5">P19</strain>
    </source>
</reference>
<evidence type="ECO:0000259" key="2">
    <source>
        <dbReference type="PROSITE" id="PS51192"/>
    </source>
</evidence>
<dbReference type="SUPFAM" id="SSF52540">
    <property type="entry name" value="P-loop containing nucleoside triphosphate hydrolases"/>
    <property type="match status" value="2"/>
</dbReference>
<dbReference type="InterPro" id="IPR001650">
    <property type="entry name" value="Helicase_C-like"/>
</dbReference>
<dbReference type="InterPro" id="IPR049730">
    <property type="entry name" value="SNF2/RAD54-like_C"/>
</dbReference>
<evidence type="ECO:0000256" key="1">
    <source>
        <dbReference type="ARBA" id="ARBA00022801"/>
    </source>
</evidence>
<dbReference type="FunFam" id="1.25.10.10:FF:000790">
    <property type="entry name" value="SNF2 family protein"/>
    <property type="match status" value="1"/>
</dbReference>
<evidence type="ECO:0000313" key="4">
    <source>
        <dbReference type="EMBL" id="EKE37010.1"/>
    </source>
</evidence>
<dbReference type="Gene3D" id="1.25.10.10">
    <property type="entry name" value="Leucine-rich Repeat Variant"/>
    <property type="match status" value="1"/>
</dbReference>
<dbReference type="InterPro" id="IPR000330">
    <property type="entry name" value="SNF2_N"/>
</dbReference>
<evidence type="ECO:0000259" key="3">
    <source>
        <dbReference type="PROSITE" id="PS51194"/>
    </source>
</evidence>